<dbReference type="RefSeq" id="WP_042620485.1">
    <property type="nucleotide sequence ID" value="NZ_CP007790.1"/>
</dbReference>
<evidence type="ECO:0008006" key="4">
    <source>
        <dbReference type="Google" id="ProtNLM"/>
    </source>
</evidence>
<protein>
    <recommendedName>
        <fullName evidence="4">Antitoxin</fullName>
    </recommendedName>
</protein>
<name>A0A0B6TIC4_9CORY</name>
<reference evidence="2 3" key="1">
    <citation type="submission" date="2014-05" db="EMBL/GenBank/DDBJ databases">
        <title>Complete genome sequence of Corynebacterium marinum DSM 44953.</title>
        <authorList>
            <person name="Schaffert L."/>
            <person name="Albersmeier A."/>
            <person name="Kalinowski J."/>
            <person name="Ruckert C."/>
        </authorList>
    </citation>
    <scope>NUCLEOTIDE SEQUENCE [LARGE SCALE GENOMIC DNA]</scope>
    <source>
        <strain evidence="2 3">DSM 44953</strain>
    </source>
</reference>
<feature type="compositionally biased region" description="Basic and acidic residues" evidence="1">
    <location>
        <begin position="36"/>
        <end position="57"/>
    </location>
</feature>
<dbReference type="OrthoDB" id="4421423at2"/>
<proteinExistence type="predicted"/>
<organism evidence="2 3">
    <name type="scientific">Corynebacterium marinum DSM 44953</name>
    <dbReference type="NCBI Taxonomy" id="1224162"/>
    <lineage>
        <taxon>Bacteria</taxon>
        <taxon>Bacillati</taxon>
        <taxon>Actinomycetota</taxon>
        <taxon>Actinomycetes</taxon>
        <taxon>Mycobacteriales</taxon>
        <taxon>Corynebacteriaceae</taxon>
        <taxon>Corynebacterium</taxon>
    </lineage>
</organism>
<dbReference type="KEGG" id="cmq:B840_00415"/>
<dbReference type="EMBL" id="CP007790">
    <property type="protein sequence ID" value="AJK67723.1"/>
    <property type="molecule type" value="Genomic_DNA"/>
</dbReference>
<evidence type="ECO:0000313" key="3">
    <source>
        <dbReference type="Proteomes" id="UP000031928"/>
    </source>
</evidence>
<sequence length="85" mass="9032">MGIMDGAKDKAREFLSSEENSDKLLDRGEQFATGRLGEDKAEHIAKARHAADERIGDGEQPSPEQQADPGDLADPNQSGPSTAPA</sequence>
<keyword evidence="3" id="KW-1185">Reference proteome</keyword>
<dbReference type="Proteomes" id="UP000031928">
    <property type="component" value="Chromosome"/>
</dbReference>
<dbReference type="AlphaFoldDB" id="A0A0B6TIC4"/>
<dbReference type="STRING" id="1224162.B840_00415"/>
<accession>A0A0B6TIC4</accession>
<feature type="compositionally biased region" description="Polar residues" evidence="1">
    <location>
        <begin position="75"/>
        <end position="85"/>
    </location>
</feature>
<dbReference type="InterPro" id="IPR028037">
    <property type="entry name" value="Antitoxin_Rv0909/MT0933"/>
</dbReference>
<dbReference type="Pfam" id="PF14013">
    <property type="entry name" value="MT0933_antitox"/>
    <property type="match status" value="1"/>
</dbReference>
<dbReference type="HOGENOM" id="CLU_148727_1_1_11"/>
<evidence type="ECO:0000313" key="2">
    <source>
        <dbReference type="EMBL" id="AJK67723.1"/>
    </source>
</evidence>
<feature type="region of interest" description="Disordered" evidence="1">
    <location>
        <begin position="1"/>
        <end position="85"/>
    </location>
</feature>
<feature type="compositionally biased region" description="Basic and acidic residues" evidence="1">
    <location>
        <begin position="1"/>
        <end position="29"/>
    </location>
</feature>
<gene>
    <name evidence="2" type="ORF">B840_00415</name>
</gene>
<evidence type="ECO:0000256" key="1">
    <source>
        <dbReference type="SAM" id="MobiDB-lite"/>
    </source>
</evidence>